<protein>
    <recommendedName>
        <fullName evidence="4">Follicle cell protein 3C-1</fullName>
    </recommendedName>
</protein>
<keyword evidence="3" id="KW-1185">Reference proteome</keyword>
<reference evidence="2" key="1">
    <citation type="submission" date="2022-01" db="UniProtKB">
        <authorList>
            <consortium name="EnsemblMetazoa"/>
        </authorList>
    </citation>
    <scope>IDENTIFICATION</scope>
</reference>
<dbReference type="OrthoDB" id="7412264at2759"/>
<dbReference type="GeneID" id="106664943"/>
<accession>A0A8I6RJD2</accession>
<evidence type="ECO:0000256" key="1">
    <source>
        <dbReference type="SAM" id="SignalP"/>
    </source>
</evidence>
<evidence type="ECO:0000313" key="3">
    <source>
        <dbReference type="Proteomes" id="UP000494040"/>
    </source>
</evidence>
<evidence type="ECO:0008006" key="4">
    <source>
        <dbReference type="Google" id="ProtNLM"/>
    </source>
</evidence>
<keyword evidence="1" id="KW-0732">Signal</keyword>
<sequence length="147" mass="16441">MTDRLIYLACIFTLIQFTLAAANANALNPYELVSPDGRTPCVCGVFLSGQVKPKQQPTGYPLVLNEFDDHYVCNSMGVKQCQTKCVEQLLKYLSGNQSNACGLLDRDAYKERAHLLVKNCDNVWHNTRMSSGRELCCKDGKPYKCPI</sequence>
<feature type="signal peptide" evidence="1">
    <location>
        <begin position="1"/>
        <end position="20"/>
    </location>
</feature>
<organism evidence="2 3">
    <name type="scientific">Cimex lectularius</name>
    <name type="common">Bed bug</name>
    <name type="synonym">Acanthia lectularia</name>
    <dbReference type="NCBI Taxonomy" id="79782"/>
    <lineage>
        <taxon>Eukaryota</taxon>
        <taxon>Metazoa</taxon>
        <taxon>Ecdysozoa</taxon>
        <taxon>Arthropoda</taxon>
        <taxon>Hexapoda</taxon>
        <taxon>Insecta</taxon>
        <taxon>Pterygota</taxon>
        <taxon>Neoptera</taxon>
        <taxon>Paraneoptera</taxon>
        <taxon>Hemiptera</taxon>
        <taxon>Heteroptera</taxon>
        <taxon>Panheteroptera</taxon>
        <taxon>Cimicomorpha</taxon>
        <taxon>Cimicidae</taxon>
        <taxon>Cimex</taxon>
    </lineage>
</organism>
<dbReference type="CTD" id="31294"/>
<dbReference type="OMA" id="RDCHKER"/>
<dbReference type="EnsemblMetazoa" id="XM_014391049.2">
    <property type="protein sequence ID" value="XP_014246535.1"/>
    <property type="gene ID" value="LOC106664943"/>
</dbReference>
<dbReference type="AlphaFoldDB" id="A0A8I6RJD2"/>
<feature type="chain" id="PRO_5035179323" description="Follicle cell protein 3C-1" evidence="1">
    <location>
        <begin position="21"/>
        <end position="147"/>
    </location>
</feature>
<dbReference type="RefSeq" id="XP_014246535.1">
    <property type="nucleotide sequence ID" value="XM_014391049.2"/>
</dbReference>
<dbReference type="Proteomes" id="UP000494040">
    <property type="component" value="Unassembled WGS sequence"/>
</dbReference>
<name>A0A8I6RJD2_CIMLE</name>
<dbReference type="KEGG" id="clec:106664943"/>
<evidence type="ECO:0000313" key="2">
    <source>
        <dbReference type="EnsemblMetazoa" id="XP_014246535.1"/>
    </source>
</evidence>
<proteinExistence type="predicted"/>